<feature type="region of interest" description="Disordered" evidence="1">
    <location>
        <begin position="252"/>
        <end position="272"/>
    </location>
</feature>
<sequence>MTGDSNGSTRQHDPFVVEVNLMLARSKLPKYLRNLYQDVLAAKTLPGERLQGERLLHHILESQTAAHRLIITRAAQTARLRSDLQSFTKGTMAVANHNAKFPIQDVLSFHRAQLENLQLSLAQQACVAGKGVALFEQLRELRAQRNSLAQPFAEALKASGRAISALGASGLGQLTRFSSLLDAVSSIKDAEMQALSTTLHQLFGDDWLSDVQFCRFLSRSPKNSSPSPEQQFAPSQSTLSDLLNELWAADDSSASPAGIAGETPVLQSVRSS</sequence>
<dbReference type="Proteomes" id="UP001465755">
    <property type="component" value="Unassembled WGS sequence"/>
</dbReference>
<evidence type="ECO:0000313" key="3">
    <source>
        <dbReference type="Proteomes" id="UP001465755"/>
    </source>
</evidence>
<dbReference type="AlphaFoldDB" id="A0AAW1NRE9"/>
<name>A0AAW1NRE9_9CHLO</name>
<comment type="caution">
    <text evidence="2">The sequence shown here is derived from an EMBL/GenBank/DDBJ whole genome shotgun (WGS) entry which is preliminary data.</text>
</comment>
<protein>
    <submittedName>
        <fullName evidence="2">Uncharacterized protein</fullName>
    </submittedName>
</protein>
<dbReference type="EMBL" id="JALJOQ010000206">
    <property type="protein sequence ID" value="KAK9789558.1"/>
    <property type="molecule type" value="Genomic_DNA"/>
</dbReference>
<evidence type="ECO:0000256" key="1">
    <source>
        <dbReference type="SAM" id="MobiDB-lite"/>
    </source>
</evidence>
<accession>A0AAW1NRE9</accession>
<evidence type="ECO:0000313" key="2">
    <source>
        <dbReference type="EMBL" id="KAK9789558.1"/>
    </source>
</evidence>
<proteinExistence type="predicted"/>
<keyword evidence="3" id="KW-1185">Reference proteome</keyword>
<organism evidence="2 3">
    <name type="scientific">Symbiochloris irregularis</name>
    <dbReference type="NCBI Taxonomy" id="706552"/>
    <lineage>
        <taxon>Eukaryota</taxon>
        <taxon>Viridiplantae</taxon>
        <taxon>Chlorophyta</taxon>
        <taxon>core chlorophytes</taxon>
        <taxon>Trebouxiophyceae</taxon>
        <taxon>Trebouxiales</taxon>
        <taxon>Trebouxiaceae</taxon>
        <taxon>Symbiochloris</taxon>
    </lineage>
</organism>
<reference evidence="2 3" key="1">
    <citation type="journal article" date="2024" name="Nat. Commun.">
        <title>Phylogenomics reveals the evolutionary origins of lichenization in chlorophyte algae.</title>
        <authorList>
            <person name="Puginier C."/>
            <person name="Libourel C."/>
            <person name="Otte J."/>
            <person name="Skaloud P."/>
            <person name="Haon M."/>
            <person name="Grisel S."/>
            <person name="Petersen M."/>
            <person name="Berrin J.G."/>
            <person name="Delaux P.M."/>
            <person name="Dal Grande F."/>
            <person name="Keller J."/>
        </authorList>
    </citation>
    <scope>NUCLEOTIDE SEQUENCE [LARGE SCALE GENOMIC DNA]</scope>
    <source>
        <strain evidence="2 3">SAG 2036</strain>
    </source>
</reference>
<gene>
    <name evidence="2" type="ORF">WJX73_004834</name>
</gene>